<dbReference type="InterPro" id="IPR036291">
    <property type="entry name" value="NAD(P)-bd_dom_sf"/>
</dbReference>
<feature type="region of interest" description="Disordered" evidence="2">
    <location>
        <begin position="741"/>
        <end position="760"/>
    </location>
</feature>
<dbReference type="Proteomes" id="UP001521116">
    <property type="component" value="Unassembled WGS sequence"/>
</dbReference>
<feature type="domain" description="Heterokaryon incompatibility" evidence="3">
    <location>
        <begin position="55"/>
        <end position="231"/>
    </location>
</feature>
<evidence type="ECO:0000256" key="2">
    <source>
        <dbReference type="SAM" id="MobiDB-lite"/>
    </source>
</evidence>
<evidence type="ECO:0000256" key="1">
    <source>
        <dbReference type="ARBA" id="ARBA00022857"/>
    </source>
</evidence>
<dbReference type="EMBL" id="JAJVDC020000088">
    <property type="protein sequence ID" value="KAL1625953.1"/>
    <property type="molecule type" value="Genomic_DNA"/>
</dbReference>
<sequence>MQKDDGFKYQPLDPRLNEIRLIKLQPVPKPTDGAGYLPIINCTLRKASLEENPEYNALSYVWGDPHDTKPILLDGKLFHITVNLEAALRQLAADLRRRRSSHAWLWVDAVCIDQSDTAERTHQVCQMDQIYRHAAQVVVWLGPGSIDSDDAMAALERVCDVAQSSKTQYWVRSWPLFQFQEAPLPDTSTFYIQRALDGVLDALCADSHRELDAVASLYERPWFRRVWILQELALSRSAVLLCGGTRIEWARFYAAFWMLCGLRDYLNAVPRAAGGGGSSLAIAAFLNAKLENVATVALSCILVSDETPLRQFLYFLGTNKGRSRLLASDERDYCFALLGLANDTHRLRVRADYEMTWRDVRMQLAKSCLMHYGLELLSYCSLSASQAPGDGDAAPSWVPDWASAHLPKALSAYSHLNVRGGGDGRAYSASGSLQQNIDESSFDAVGRLKLWGVRVDRVAQLGDTLPAGEISYKNDETFESLVVWLEALRRLLPEINDACGTEEKVNEALWRTPIADRAYVHNYETVRASQDLQTGYRDLFDGFIGIGPEEVGEQDCLWIPLGADVPFVLREAGDGCWRVVGEAYVHGIMDGELMEHWTRNKTMSVFAANNTALITGGDVSTYQTDVSQPAAWDELRASISTAFGAQGPDLLMLNAGTLSTNLSGVVNGLNALVPALKDRASPAAIVITGSKQGITNPPGNPAYNASKAAVKALAEHLAFDLRDTPTQVHLLVPGWTFTGLSGGGPGSAKAKPDGAEETDKKRMLWSVGDVVQGRPPLTRWREEYKEEAEKWMKEQKI</sequence>
<dbReference type="Gene3D" id="3.40.50.720">
    <property type="entry name" value="NAD(P)-binding Rossmann-like Domain"/>
    <property type="match status" value="1"/>
</dbReference>
<dbReference type="PANTHER" id="PTHR24148">
    <property type="entry name" value="ANKYRIN REPEAT DOMAIN-CONTAINING PROTEIN 39 HOMOLOG-RELATED"/>
    <property type="match status" value="1"/>
</dbReference>
<organism evidence="4 5">
    <name type="scientific">Neofusicoccum ribis</name>
    <dbReference type="NCBI Taxonomy" id="45134"/>
    <lineage>
        <taxon>Eukaryota</taxon>
        <taxon>Fungi</taxon>
        <taxon>Dikarya</taxon>
        <taxon>Ascomycota</taxon>
        <taxon>Pezizomycotina</taxon>
        <taxon>Dothideomycetes</taxon>
        <taxon>Dothideomycetes incertae sedis</taxon>
        <taxon>Botryosphaeriales</taxon>
        <taxon>Botryosphaeriaceae</taxon>
        <taxon>Neofusicoccum</taxon>
    </lineage>
</organism>
<dbReference type="InterPro" id="IPR002347">
    <property type="entry name" value="SDR_fam"/>
</dbReference>
<accession>A0ABR3SNY5</accession>
<keyword evidence="5" id="KW-1185">Reference proteome</keyword>
<evidence type="ECO:0000313" key="4">
    <source>
        <dbReference type="EMBL" id="KAL1625953.1"/>
    </source>
</evidence>
<proteinExistence type="predicted"/>
<dbReference type="PANTHER" id="PTHR24148:SF64">
    <property type="entry name" value="HETEROKARYON INCOMPATIBILITY DOMAIN-CONTAINING PROTEIN"/>
    <property type="match status" value="1"/>
</dbReference>
<keyword evidence="1" id="KW-0521">NADP</keyword>
<name>A0ABR3SNY5_9PEZI</name>
<comment type="caution">
    <text evidence="4">The sequence shown here is derived from an EMBL/GenBank/DDBJ whole genome shotgun (WGS) entry which is preliminary data.</text>
</comment>
<feature type="compositionally biased region" description="Basic and acidic residues" evidence="2">
    <location>
        <begin position="750"/>
        <end position="760"/>
    </location>
</feature>
<evidence type="ECO:0000259" key="3">
    <source>
        <dbReference type="Pfam" id="PF06985"/>
    </source>
</evidence>
<reference evidence="4 5" key="1">
    <citation type="submission" date="2024-02" db="EMBL/GenBank/DDBJ databases">
        <title>De novo assembly and annotation of 12 fungi associated with fruit tree decline syndrome in Ontario, Canada.</title>
        <authorList>
            <person name="Sulman M."/>
            <person name="Ellouze W."/>
            <person name="Ilyukhin E."/>
        </authorList>
    </citation>
    <scope>NUCLEOTIDE SEQUENCE [LARGE SCALE GENOMIC DNA]</scope>
    <source>
        <strain evidence="4 5">M1-105</strain>
    </source>
</reference>
<dbReference type="PROSITE" id="PS00061">
    <property type="entry name" value="ADH_SHORT"/>
    <property type="match status" value="1"/>
</dbReference>
<dbReference type="Pfam" id="PF00106">
    <property type="entry name" value="adh_short"/>
    <property type="match status" value="1"/>
</dbReference>
<dbReference type="InterPro" id="IPR052895">
    <property type="entry name" value="HetReg/Transcr_Mod"/>
</dbReference>
<gene>
    <name evidence="4" type="ORF">SLS56_007100</name>
</gene>
<dbReference type="Pfam" id="PF26639">
    <property type="entry name" value="Het-6_barrel"/>
    <property type="match status" value="1"/>
</dbReference>
<dbReference type="InterPro" id="IPR020904">
    <property type="entry name" value="Sc_DH/Rdtase_CS"/>
</dbReference>
<evidence type="ECO:0000313" key="5">
    <source>
        <dbReference type="Proteomes" id="UP001521116"/>
    </source>
</evidence>
<dbReference type="Pfam" id="PF06985">
    <property type="entry name" value="HET"/>
    <property type="match status" value="1"/>
</dbReference>
<dbReference type="SUPFAM" id="SSF51735">
    <property type="entry name" value="NAD(P)-binding Rossmann-fold domains"/>
    <property type="match status" value="1"/>
</dbReference>
<protein>
    <recommendedName>
        <fullName evidence="3">Heterokaryon incompatibility domain-containing protein</fullName>
    </recommendedName>
</protein>
<dbReference type="InterPro" id="IPR010730">
    <property type="entry name" value="HET"/>
</dbReference>
<dbReference type="CDD" id="cd05233">
    <property type="entry name" value="SDR_c"/>
    <property type="match status" value="1"/>
</dbReference>